<proteinExistence type="predicted"/>
<dbReference type="EMBL" id="QPJQ01000032">
    <property type="protein sequence ID" value="RCW97036.1"/>
    <property type="molecule type" value="Genomic_DNA"/>
</dbReference>
<sequence>MSSNANSEVVRDLTENEIKLLSEIDSWGHQLINIYAKGENISPSLLDEVFKSWKLDPSEQRLEQKYVIYGLSKLYGDFIINSKDCSWKVIVDEHGADFMIHSSAGSNIFVKDIVLKRARSEDDEFGFFLATWNAVNSEEWLGLFPPKP</sequence>
<name>A0A368ZU11_9GAMM</name>
<organism evidence="1 2">
    <name type="scientific">Marinomonas foliarum</name>
    <dbReference type="NCBI Taxonomy" id="491950"/>
    <lineage>
        <taxon>Bacteria</taxon>
        <taxon>Pseudomonadati</taxon>
        <taxon>Pseudomonadota</taxon>
        <taxon>Gammaproteobacteria</taxon>
        <taxon>Oceanospirillales</taxon>
        <taxon>Oceanospirillaceae</taxon>
        <taxon>Marinomonas</taxon>
    </lineage>
</organism>
<evidence type="ECO:0000313" key="2">
    <source>
        <dbReference type="Proteomes" id="UP000253506"/>
    </source>
</evidence>
<dbReference type="AlphaFoldDB" id="A0A368ZU11"/>
<evidence type="ECO:0008006" key="3">
    <source>
        <dbReference type="Google" id="ProtNLM"/>
    </source>
</evidence>
<evidence type="ECO:0000313" key="1">
    <source>
        <dbReference type="EMBL" id="RCW97036.1"/>
    </source>
</evidence>
<dbReference type="Proteomes" id="UP000253506">
    <property type="component" value="Unassembled WGS sequence"/>
</dbReference>
<accession>A0A368ZU11</accession>
<comment type="caution">
    <text evidence="1">The sequence shown here is derived from an EMBL/GenBank/DDBJ whole genome shotgun (WGS) entry which is preliminary data.</text>
</comment>
<dbReference type="RefSeq" id="WP_147270563.1">
    <property type="nucleotide sequence ID" value="NZ_QPJQ01000032.1"/>
</dbReference>
<gene>
    <name evidence="1" type="ORF">DFP77_13228</name>
</gene>
<protein>
    <recommendedName>
        <fullName evidence="3">DUF3806 domain-containing protein</fullName>
    </recommendedName>
</protein>
<dbReference type="OrthoDB" id="5185238at2"/>
<reference evidence="1 2" key="1">
    <citation type="submission" date="2018-07" db="EMBL/GenBank/DDBJ databases">
        <title>Genomic Encyclopedia of Type Strains, Phase III (KMG-III): the genomes of soil and plant-associated and newly described type strains.</title>
        <authorList>
            <person name="Whitman W."/>
        </authorList>
    </citation>
    <scope>NUCLEOTIDE SEQUENCE [LARGE SCALE GENOMIC DNA]</scope>
    <source>
        <strain evidence="1 2">CECT 7731</strain>
    </source>
</reference>